<feature type="region of interest" description="Disordered" evidence="1">
    <location>
        <begin position="79"/>
        <end position="98"/>
    </location>
</feature>
<evidence type="ECO:0000313" key="2">
    <source>
        <dbReference type="EMBL" id="KAK6617962.1"/>
    </source>
</evidence>
<organism evidence="2 3">
    <name type="scientific">Polyplax serrata</name>
    <name type="common">Common mouse louse</name>
    <dbReference type="NCBI Taxonomy" id="468196"/>
    <lineage>
        <taxon>Eukaryota</taxon>
        <taxon>Metazoa</taxon>
        <taxon>Ecdysozoa</taxon>
        <taxon>Arthropoda</taxon>
        <taxon>Hexapoda</taxon>
        <taxon>Insecta</taxon>
        <taxon>Pterygota</taxon>
        <taxon>Neoptera</taxon>
        <taxon>Paraneoptera</taxon>
        <taxon>Psocodea</taxon>
        <taxon>Troctomorpha</taxon>
        <taxon>Phthiraptera</taxon>
        <taxon>Anoplura</taxon>
        <taxon>Polyplacidae</taxon>
        <taxon>Polyplax</taxon>
    </lineage>
</organism>
<name>A0ABR1AEP8_POLSC</name>
<dbReference type="Proteomes" id="UP001359485">
    <property type="component" value="Unassembled WGS sequence"/>
</dbReference>
<evidence type="ECO:0000256" key="1">
    <source>
        <dbReference type="SAM" id="MobiDB-lite"/>
    </source>
</evidence>
<evidence type="ECO:0000313" key="3">
    <source>
        <dbReference type="Proteomes" id="UP001359485"/>
    </source>
</evidence>
<sequence length="234" mass="26799">MYRLTYHVDQPTGTRYSGGVSIEAGAWWKGTVTVIHPGVKESFMLTRAVYYNHQMHMLGSFVGFLRLGRVQTFHYAASEKPKSVEDKRREPTGKKKTMRHEKWNGELMGKLIFDSNRRVDSTKGEEADVGVMFGNKDTSGMSVILGEVMNGHVVLFGQKQPQVEQKKKGRKYGNQKDIILKANLKDKKWRKVRLTPRGCHLRRNRRRNRKGVNEREEGAFPVAAEDIVGIVWVP</sequence>
<keyword evidence="3" id="KW-1185">Reference proteome</keyword>
<gene>
    <name evidence="2" type="ORF">RUM44_002404</name>
</gene>
<comment type="caution">
    <text evidence="2">The sequence shown here is derived from an EMBL/GenBank/DDBJ whole genome shotgun (WGS) entry which is preliminary data.</text>
</comment>
<accession>A0ABR1AEP8</accession>
<dbReference type="EMBL" id="JAWJWF010000050">
    <property type="protein sequence ID" value="KAK6617962.1"/>
    <property type="molecule type" value="Genomic_DNA"/>
</dbReference>
<protein>
    <submittedName>
        <fullName evidence="2">Uncharacterized protein</fullName>
    </submittedName>
</protein>
<proteinExistence type="predicted"/>
<feature type="compositionally biased region" description="Basic and acidic residues" evidence="1">
    <location>
        <begin position="79"/>
        <end position="93"/>
    </location>
</feature>
<reference evidence="2 3" key="1">
    <citation type="submission" date="2023-09" db="EMBL/GenBank/DDBJ databases">
        <title>Genomes of two closely related lineages of the louse Polyplax serrata with different host specificities.</title>
        <authorList>
            <person name="Martinu J."/>
            <person name="Tarabai H."/>
            <person name="Stefka J."/>
            <person name="Hypsa V."/>
        </authorList>
    </citation>
    <scope>NUCLEOTIDE SEQUENCE [LARGE SCALE GENOMIC DNA]</scope>
    <source>
        <strain evidence="2">98ZLc_SE</strain>
    </source>
</reference>